<feature type="signal peptide" evidence="2">
    <location>
        <begin position="1"/>
        <end position="42"/>
    </location>
</feature>
<dbReference type="SUPFAM" id="SSF53850">
    <property type="entry name" value="Periplasmic binding protein-like II"/>
    <property type="match status" value="1"/>
</dbReference>
<dbReference type="Proteomes" id="UP000254343">
    <property type="component" value="Unassembled WGS sequence"/>
</dbReference>
<protein>
    <submittedName>
        <fullName evidence="3">Argininosuccinate lyase</fullName>
    </submittedName>
</protein>
<evidence type="ECO:0000313" key="3">
    <source>
        <dbReference type="EMBL" id="SUU86139.1"/>
    </source>
</evidence>
<feature type="chain" id="PRO_5016888003" evidence="2">
    <location>
        <begin position="43"/>
        <end position="344"/>
    </location>
</feature>
<dbReference type="PANTHER" id="PTHR42928">
    <property type="entry name" value="TRICARBOXYLATE-BINDING PROTEIN"/>
    <property type="match status" value="1"/>
</dbReference>
<dbReference type="PANTHER" id="PTHR42928:SF5">
    <property type="entry name" value="BLR1237 PROTEIN"/>
    <property type="match status" value="1"/>
</dbReference>
<keyword evidence="2" id="KW-0732">Signal</keyword>
<name>A0A380WBX7_AFIFE</name>
<dbReference type="RefSeq" id="WP_002716963.1">
    <property type="nucleotide sequence ID" value="NZ_UFSI01000001.1"/>
</dbReference>
<dbReference type="GO" id="GO:0016829">
    <property type="term" value="F:lyase activity"/>
    <property type="evidence" value="ECO:0007669"/>
    <property type="project" value="UniProtKB-KW"/>
</dbReference>
<dbReference type="EMBL" id="UIGB01000001">
    <property type="protein sequence ID" value="SUU86139.1"/>
    <property type="molecule type" value="Genomic_DNA"/>
</dbReference>
<sequence length="344" mass="36032">MQGFLGRLFATKRIAVPLSKPATVLKCALLGALAFVPLSTQAAFADKYPEKPIKIVVPFPAGGPTDVAARLIAQALSTRIGGTVVVENVGGAGGRIGAKAVAHAAPDGYTLLLGGTNVNALVGALYKNPGFDPIKSFAPVATICTDSMAMVITPRLPAKTFPEFVDYARKNPGKLQFGAPPGIYTHIVGEFVKIKTGTDLLFIPYKGGSPAISDALGGHIEVVFNNKSTLLNLIKDDQLRALAVTSAARWPELPEIPTLKELGLEGFPTEILFGLLAPAGTPAEIVEKLNHAVNDGLKSDEVRASVAKLGMEVKSGSVKDFDDALGEQVTAWTNIVNTAGIKVE</sequence>
<evidence type="ECO:0000256" key="1">
    <source>
        <dbReference type="ARBA" id="ARBA00006987"/>
    </source>
</evidence>
<dbReference type="CDD" id="cd07012">
    <property type="entry name" value="PBP2_Bug_TTT"/>
    <property type="match status" value="1"/>
</dbReference>
<organism evidence="3 4">
    <name type="scientific">Afipia felis</name>
    <name type="common">Cat scratch disease bacillus</name>
    <dbReference type="NCBI Taxonomy" id="1035"/>
    <lineage>
        <taxon>Bacteria</taxon>
        <taxon>Pseudomonadati</taxon>
        <taxon>Pseudomonadota</taxon>
        <taxon>Alphaproteobacteria</taxon>
        <taxon>Hyphomicrobiales</taxon>
        <taxon>Nitrobacteraceae</taxon>
        <taxon>Afipia</taxon>
    </lineage>
</organism>
<proteinExistence type="inferred from homology"/>
<dbReference type="Gene3D" id="3.40.190.150">
    <property type="entry name" value="Bordetella uptake gene, domain 1"/>
    <property type="match status" value="1"/>
</dbReference>
<dbReference type="InterPro" id="IPR042100">
    <property type="entry name" value="Bug_dom1"/>
</dbReference>
<evidence type="ECO:0000256" key="2">
    <source>
        <dbReference type="SAM" id="SignalP"/>
    </source>
</evidence>
<dbReference type="PIRSF" id="PIRSF017082">
    <property type="entry name" value="YflP"/>
    <property type="match status" value="1"/>
</dbReference>
<comment type="similarity">
    <text evidence="1">Belongs to the UPF0065 (bug) family.</text>
</comment>
<dbReference type="Gene3D" id="3.40.190.10">
    <property type="entry name" value="Periplasmic binding protein-like II"/>
    <property type="match status" value="1"/>
</dbReference>
<dbReference type="Pfam" id="PF03401">
    <property type="entry name" value="TctC"/>
    <property type="match status" value="1"/>
</dbReference>
<gene>
    <name evidence="3" type="ORF">NCTC12722_03361</name>
</gene>
<keyword evidence="3" id="KW-0456">Lyase</keyword>
<evidence type="ECO:0000313" key="4">
    <source>
        <dbReference type="Proteomes" id="UP000254343"/>
    </source>
</evidence>
<reference evidence="3 4" key="1">
    <citation type="submission" date="2018-06" db="EMBL/GenBank/DDBJ databases">
        <authorList>
            <consortium name="Pathogen Informatics"/>
            <person name="Doyle S."/>
        </authorList>
    </citation>
    <scope>NUCLEOTIDE SEQUENCE [LARGE SCALE GENOMIC DNA]</scope>
    <source>
        <strain evidence="3 4">NCTC12722</strain>
    </source>
</reference>
<dbReference type="AlphaFoldDB" id="A0A380WBX7"/>
<accession>A0A380WBX7</accession>
<dbReference type="InterPro" id="IPR005064">
    <property type="entry name" value="BUG"/>
</dbReference>